<gene>
    <name evidence="2" type="ORF">A2W14_07470</name>
</gene>
<comment type="caution">
    <text evidence="2">The sequence shown here is derived from an EMBL/GenBank/DDBJ whole genome shotgun (WGS) entry which is preliminary data.</text>
</comment>
<reference evidence="2 3" key="1">
    <citation type="journal article" date="2016" name="Nat. Commun.">
        <title>Thousands of microbial genomes shed light on interconnected biogeochemical processes in an aquifer system.</title>
        <authorList>
            <person name="Anantharaman K."/>
            <person name="Brown C.T."/>
            <person name="Hug L.A."/>
            <person name="Sharon I."/>
            <person name="Castelle C.J."/>
            <person name="Probst A.J."/>
            <person name="Thomas B.C."/>
            <person name="Singh A."/>
            <person name="Wilkins M.J."/>
            <person name="Karaoz U."/>
            <person name="Brodie E.L."/>
            <person name="Williams K.H."/>
            <person name="Hubbard S.S."/>
            <person name="Banfield J.F."/>
        </authorList>
    </citation>
    <scope>NUCLEOTIDE SEQUENCE [LARGE SCALE GENOMIC DNA]</scope>
</reference>
<organism evidence="2 3">
    <name type="scientific">Candidatus Gottesmanbacteria bacterium RBG_16_37_8</name>
    <dbReference type="NCBI Taxonomy" id="1798371"/>
    <lineage>
        <taxon>Bacteria</taxon>
        <taxon>Candidatus Gottesmaniibacteriota</taxon>
    </lineage>
</organism>
<protein>
    <submittedName>
        <fullName evidence="2">Uncharacterized protein</fullName>
    </submittedName>
</protein>
<evidence type="ECO:0000313" key="3">
    <source>
        <dbReference type="Proteomes" id="UP000176665"/>
    </source>
</evidence>
<keyword evidence="1" id="KW-0812">Transmembrane</keyword>
<dbReference type="EMBL" id="MFJA01000027">
    <property type="protein sequence ID" value="OGG03389.1"/>
    <property type="molecule type" value="Genomic_DNA"/>
</dbReference>
<name>A0A1F5YT96_9BACT</name>
<feature type="transmembrane region" description="Helical" evidence="1">
    <location>
        <begin position="6"/>
        <end position="25"/>
    </location>
</feature>
<dbReference type="Proteomes" id="UP000176665">
    <property type="component" value="Unassembled WGS sequence"/>
</dbReference>
<accession>A0A1F5YT96</accession>
<evidence type="ECO:0000256" key="1">
    <source>
        <dbReference type="SAM" id="Phobius"/>
    </source>
</evidence>
<dbReference type="AlphaFoldDB" id="A0A1F5YT96"/>
<keyword evidence="1" id="KW-1133">Transmembrane helix</keyword>
<evidence type="ECO:0000313" key="2">
    <source>
        <dbReference type="EMBL" id="OGG03389.1"/>
    </source>
</evidence>
<keyword evidence="1" id="KW-0472">Membrane</keyword>
<proteinExistence type="predicted"/>
<sequence length="61" mass="7287">MKEYLNDFFWGIILMVLVVIWFTLVEIKGVLKEIYSDTHYTSASTDYLKNIENILEDIRNK</sequence>